<comment type="catalytic activity">
    <reaction evidence="1">
        <text>Eliminative cleavage of (1-&gt;4)-alpha-D-galacturonan to give oligosaccharides with 4-deoxy-alpha-D-galact-4-enuronosyl groups at their non-reducing ends.</text>
        <dbReference type="EC" id="4.2.2.2"/>
    </reaction>
</comment>
<keyword evidence="9" id="KW-0106">Calcium</keyword>
<dbReference type="PANTHER" id="PTHR31683">
    <property type="entry name" value="PECTATE LYASE 18-RELATED"/>
    <property type="match status" value="1"/>
</dbReference>
<comment type="cofactor">
    <cofactor evidence="2">
        <name>Ca(2+)</name>
        <dbReference type="ChEBI" id="CHEBI:29108"/>
    </cofactor>
</comment>
<dbReference type="EMBL" id="MU005586">
    <property type="protein sequence ID" value="KAF2682659.1"/>
    <property type="molecule type" value="Genomic_DNA"/>
</dbReference>
<dbReference type="InterPro" id="IPR011050">
    <property type="entry name" value="Pectin_lyase_fold/virulence"/>
</dbReference>
<feature type="domain" description="Pectate lyase" evidence="12">
    <location>
        <begin position="15"/>
        <end position="227"/>
    </location>
</feature>
<keyword evidence="14" id="KW-1185">Reference proteome</keyword>
<proteinExistence type="inferred from homology"/>
<gene>
    <name evidence="13" type="ORF">K458DRAFT_453816</name>
</gene>
<sequence>MPRRSLTVCRTTGGKGGATTTVSSLAALETAVTGNDPRIVIVSGTISGAKRVYVGSNKSIVGKSGAKIVGIGLSIVNQTNVIIRNINHSKVPSEFEDAITLLRSNNIWVDHMDMSSDRDNGKDFYDGLVDVTHACDYVTISNSYFHDHYKGSLVGHSDNNGAEDKGHLTVTYANNHWYNIYSRAPMFRIGTGHLFNSYWNSCDDGIRTRVGAQLLIESSVFENTNDAIISKDGYAVVRDVDLGVGTNEAPVGTLTSVPYSYTLLGSAKVKAAVVGVAGATLSL</sequence>
<dbReference type="Gene3D" id="2.160.20.10">
    <property type="entry name" value="Single-stranded right-handed beta-helix, Pectin lyase-like"/>
    <property type="match status" value="1"/>
</dbReference>
<dbReference type="GO" id="GO:0030570">
    <property type="term" value="F:pectate lyase activity"/>
    <property type="evidence" value="ECO:0007669"/>
    <property type="project" value="UniProtKB-EC"/>
</dbReference>
<comment type="subcellular location">
    <subcellularLocation>
        <location evidence="3 11">Secreted</location>
    </subcellularLocation>
</comment>
<evidence type="ECO:0000256" key="4">
    <source>
        <dbReference type="ARBA" id="ARBA00010980"/>
    </source>
</evidence>
<name>A0A6G1IXP0_9PLEO</name>
<dbReference type="Pfam" id="PF00544">
    <property type="entry name" value="Pectate_lyase_4"/>
    <property type="match status" value="1"/>
</dbReference>
<evidence type="ECO:0000256" key="9">
    <source>
        <dbReference type="ARBA" id="ARBA00022837"/>
    </source>
</evidence>
<dbReference type="AlphaFoldDB" id="A0A6G1IXP0"/>
<dbReference type="PANTHER" id="PTHR31683:SF18">
    <property type="entry name" value="PECTATE LYASE 21-RELATED"/>
    <property type="match status" value="1"/>
</dbReference>
<keyword evidence="10 11" id="KW-0456">Lyase</keyword>
<evidence type="ECO:0000256" key="1">
    <source>
        <dbReference type="ARBA" id="ARBA00000695"/>
    </source>
</evidence>
<accession>A0A6G1IXP0</accession>
<organism evidence="13 14">
    <name type="scientific">Lentithecium fluviatile CBS 122367</name>
    <dbReference type="NCBI Taxonomy" id="1168545"/>
    <lineage>
        <taxon>Eukaryota</taxon>
        <taxon>Fungi</taxon>
        <taxon>Dikarya</taxon>
        <taxon>Ascomycota</taxon>
        <taxon>Pezizomycotina</taxon>
        <taxon>Dothideomycetes</taxon>
        <taxon>Pleosporomycetidae</taxon>
        <taxon>Pleosporales</taxon>
        <taxon>Massarineae</taxon>
        <taxon>Lentitheciaceae</taxon>
        <taxon>Lentithecium</taxon>
    </lineage>
</organism>
<evidence type="ECO:0000256" key="7">
    <source>
        <dbReference type="ARBA" id="ARBA00022723"/>
    </source>
</evidence>
<evidence type="ECO:0000256" key="3">
    <source>
        <dbReference type="ARBA" id="ARBA00004613"/>
    </source>
</evidence>
<evidence type="ECO:0000256" key="2">
    <source>
        <dbReference type="ARBA" id="ARBA00001913"/>
    </source>
</evidence>
<evidence type="ECO:0000256" key="6">
    <source>
        <dbReference type="ARBA" id="ARBA00022525"/>
    </source>
</evidence>
<dbReference type="SUPFAM" id="SSF51126">
    <property type="entry name" value="Pectin lyase-like"/>
    <property type="match status" value="1"/>
</dbReference>
<dbReference type="Proteomes" id="UP000799291">
    <property type="component" value="Unassembled WGS sequence"/>
</dbReference>
<keyword evidence="11" id="KW-0624">Polysaccharide degradation</keyword>
<evidence type="ECO:0000313" key="13">
    <source>
        <dbReference type="EMBL" id="KAF2682659.1"/>
    </source>
</evidence>
<reference evidence="13" key="1">
    <citation type="journal article" date="2020" name="Stud. Mycol.">
        <title>101 Dothideomycetes genomes: a test case for predicting lifestyles and emergence of pathogens.</title>
        <authorList>
            <person name="Haridas S."/>
            <person name="Albert R."/>
            <person name="Binder M."/>
            <person name="Bloem J."/>
            <person name="Labutti K."/>
            <person name="Salamov A."/>
            <person name="Andreopoulos B."/>
            <person name="Baker S."/>
            <person name="Barry K."/>
            <person name="Bills G."/>
            <person name="Bluhm B."/>
            <person name="Cannon C."/>
            <person name="Castanera R."/>
            <person name="Culley D."/>
            <person name="Daum C."/>
            <person name="Ezra D."/>
            <person name="Gonzalez J."/>
            <person name="Henrissat B."/>
            <person name="Kuo A."/>
            <person name="Liang C."/>
            <person name="Lipzen A."/>
            <person name="Lutzoni F."/>
            <person name="Magnuson J."/>
            <person name="Mondo S."/>
            <person name="Nolan M."/>
            <person name="Ohm R."/>
            <person name="Pangilinan J."/>
            <person name="Park H.-J."/>
            <person name="Ramirez L."/>
            <person name="Alfaro M."/>
            <person name="Sun H."/>
            <person name="Tritt A."/>
            <person name="Yoshinaga Y."/>
            <person name="Zwiers L.-H."/>
            <person name="Turgeon B."/>
            <person name="Goodwin S."/>
            <person name="Spatafora J."/>
            <person name="Crous P."/>
            <person name="Grigoriev I."/>
        </authorList>
    </citation>
    <scope>NUCLEOTIDE SEQUENCE</scope>
    <source>
        <strain evidence="13">CBS 122367</strain>
    </source>
</reference>
<dbReference type="GO" id="GO:0000272">
    <property type="term" value="P:polysaccharide catabolic process"/>
    <property type="evidence" value="ECO:0007669"/>
    <property type="project" value="UniProtKB-KW"/>
</dbReference>
<evidence type="ECO:0000256" key="5">
    <source>
        <dbReference type="ARBA" id="ARBA00012272"/>
    </source>
</evidence>
<evidence type="ECO:0000256" key="8">
    <source>
        <dbReference type="ARBA" id="ARBA00022729"/>
    </source>
</evidence>
<keyword evidence="11" id="KW-0119">Carbohydrate metabolism</keyword>
<keyword evidence="6 11" id="KW-0964">Secreted</keyword>
<dbReference type="EC" id="4.2.2.2" evidence="5"/>
<evidence type="ECO:0000256" key="10">
    <source>
        <dbReference type="ARBA" id="ARBA00023239"/>
    </source>
</evidence>
<evidence type="ECO:0000259" key="12">
    <source>
        <dbReference type="SMART" id="SM00656"/>
    </source>
</evidence>
<dbReference type="FunFam" id="2.160.20.10:FF:000036">
    <property type="entry name" value="Pectate lyase A"/>
    <property type="match status" value="1"/>
</dbReference>
<dbReference type="OrthoDB" id="1637350at2759"/>
<keyword evidence="7" id="KW-0479">Metal-binding</keyword>
<evidence type="ECO:0000313" key="14">
    <source>
        <dbReference type="Proteomes" id="UP000799291"/>
    </source>
</evidence>
<dbReference type="InterPro" id="IPR002022">
    <property type="entry name" value="Pec_lyase"/>
</dbReference>
<keyword evidence="8" id="KW-0732">Signal</keyword>
<comment type="similarity">
    <text evidence="4 11">Belongs to the polysaccharide lyase 1 family.</text>
</comment>
<dbReference type="SMART" id="SM00656">
    <property type="entry name" value="Amb_all"/>
    <property type="match status" value="1"/>
</dbReference>
<protein>
    <recommendedName>
        <fullName evidence="5">pectate lyase</fullName>
        <ecNumber evidence="5">4.2.2.2</ecNumber>
    </recommendedName>
</protein>
<dbReference type="InterPro" id="IPR012334">
    <property type="entry name" value="Pectin_lyas_fold"/>
</dbReference>
<dbReference type="GO" id="GO:0046872">
    <property type="term" value="F:metal ion binding"/>
    <property type="evidence" value="ECO:0007669"/>
    <property type="project" value="UniProtKB-KW"/>
</dbReference>
<dbReference type="InterPro" id="IPR045032">
    <property type="entry name" value="PEL"/>
</dbReference>
<dbReference type="GO" id="GO:0005576">
    <property type="term" value="C:extracellular region"/>
    <property type="evidence" value="ECO:0007669"/>
    <property type="project" value="UniProtKB-SubCell"/>
</dbReference>
<evidence type="ECO:0000256" key="11">
    <source>
        <dbReference type="RuleBase" id="RU361173"/>
    </source>
</evidence>